<dbReference type="AlphaFoldDB" id="A0A383DZF9"/>
<gene>
    <name evidence="1" type="ORF">METZ01_LOCUS502725</name>
</gene>
<proteinExistence type="predicted"/>
<sequence length="31" mass="3390">MDRKISQGKKLRAAISENTPLQIVGTVNAYS</sequence>
<organism evidence="1">
    <name type="scientific">marine metagenome</name>
    <dbReference type="NCBI Taxonomy" id="408172"/>
    <lineage>
        <taxon>unclassified sequences</taxon>
        <taxon>metagenomes</taxon>
        <taxon>ecological metagenomes</taxon>
    </lineage>
</organism>
<reference evidence="1" key="1">
    <citation type="submission" date="2018-05" db="EMBL/GenBank/DDBJ databases">
        <authorList>
            <person name="Lanie J.A."/>
            <person name="Ng W.-L."/>
            <person name="Kazmierczak K.M."/>
            <person name="Andrzejewski T.M."/>
            <person name="Davidsen T.M."/>
            <person name="Wayne K.J."/>
            <person name="Tettelin H."/>
            <person name="Glass J.I."/>
            <person name="Rusch D."/>
            <person name="Podicherti R."/>
            <person name="Tsui H.-C.T."/>
            <person name="Winkler M.E."/>
        </authorList>
    </citation>
    <scope>NUCLEOTIDE SEQUENCE</scope>
</reference>
<evidence type="ECO:0008006" key="2">
    <source>
        <dbReference type="Google" id="ProtNLM"/>
    </source>
</evidence>
<dbReference type="EMBL" id="UINC01221507">
    <property type="protein sequence ID" value="SVE49871.1"/>
    <property type="molecule type" value="Genomic_DNA"/>
</dbReference>
<accession>A0A383DZF9</accession>
<protein>
    <recommendedName>
        <fullName evidence="2">Methylisocitrate lyase</fullName>
    </recommendedName>
</protein>
<feature type="non-terminal residue" evidence="1">
    <location>
        <position position="31"/>
    </location>
</feature>
<name>A0A383DZF9_9ZZZZ</name>
<evidence type="ECO:0000313" key="1">
    <source>
        <dbReference type="EMBL" id="SVE49871.1"/>
    </source>
</evidence>